<evidence type="ECO:0000256" key="7">
    <source>
        <dbReference type="ARBA" id="ARBA00023128"/>
    </source>
</evidence>
<keyword evidence="4" id="KW-0812">Transmembrane</keyword>
<dbReference type="InterPro" id="IPR007512">
    <property type="entry name" value="Mic10"/>
</dbReference>
<evidence type="ECO:0000256" key="8">
    <source>
        <dbReference type="ARBA" id="ARBA00023136"/>
    </source>
</evidence>
<dbReference type="GO" id="GO:0061617">
    <property type="term" value="C:MICOS complex"/>
    <property type="evidence" value="ECO:0007669"/>
    <property type="project" value="InterPro"/>
</dbReference>
<evidence type="ECO:0000256" key="6">
    <source>
        <dbReference type="ARBA" id="ARBA00022989"/>
    </source>
</evidence>
<evidence type="ECO:0000256" key="1">
    <source>
        <dbReference type="ARBA" id="ARBA00002689"/>
    </source>
</evidence>
<accession>A0A835QJW2</accession>
<evidence type="ECO:0000256" key="5">
    <source>
        <dbReference type="ARBA" id="ARBA00022792"/>
    </source>
</evidence>
<proteinExistence type="inferred from homology"/>
<evidence type="ECO:0008006" key="11">
    <source>
        <dbReference type="Google" id="ProtNLM"/>
    </source>
</evidence>
<organism evidence="9 10">
    <name type="scientific">Vanilla planifolia</name>
    <name type="common">Vanilla</name>
    <dbReference type="NCBI Taxonomy" id="51239"/>
    <lineage>
        <taxon>Eukaryota</taxon>
        <taxon>Viridiplantae</taxon>
        <taxon>Streptophyta</taxon>
        <taxon>Embryophyta</taxon>
        <taxon>Tracheophyta</taxon>
        <taxon>Spermatophyta</taxon>
        <taxon>Magnoliopsida</taxon>
        <taxon>Liliopsida</taxon>
        <taxon>Asparagales</taxon>
        <taxon>Orchidaceae</taxon>
        <taxon>Vanilloideae</taxon>
        <taxon>Vanilleae</taxon>
        <taxon>Vanilla</taxon>
    </lineage>
</organism>
<comment type="similarity">
    <text evidence="3">Belongs to the MICOS complex subunit Mic10 family.</text>
</comment>
<comment type="function">
    <text evidence="1">Component of the MICOS complex, a large protein complex of the mitochondrial inner membrane that plays crucial roles in the maintenance of crista junctions, inner membrane architecture, and formation of contact sites to the outer membrane.</text>
</comment>
<evidence type="ECO:0000313" key="9">
    <source>
        <dbReference type="EMBL" id="KAG0471795.1"/>
    </source>
</evidence>
<dbReference type="AlphaFoldDB" id="A0A835QJW2"/>
<dbReference type="EMBL" id="JADCNM010000008">
    <property type="protein sequence ID" value="KAG0471795.1"/>
    <property type="molecule type" value="Genomic_DNA"/>
</dbReference>
<dbReference type="OrthoDB" id="1916310at2759"/>
<evidence type="ECO:0000256" key="4">
    <source>
        <dbReference type="ARBA" id="ARBA00022692"/>
    </source>
</evidence>
<dbReference type="PANTHER" id="PTHR21304:SF0">
    <property type="entry name" value="MICOS COMPLEX SUBUNIT MIC10"/>
    <property type="match status" value="1"/>
</dbReference>
<comment type="subcellular location">
    <subcellularLocation>
        <location evidence="2">Mitochondrion inner membrane</location>
        <topology evidence="2">Single-pass membrane protein</topology>
    </subcellularLocation>
</comment>
<protein>
    <recommendedName>
        <fullName evidence="11">MICOS complex subunit MIC10</fullName>
    </recommendedName>
</protein>
<keyword evidence="6" id="KW-1133">Transmembrane helix</keyword>
<name>A0A835QJW2_VANPL</name>
<evidence type="ECO:0000313" key="10">
    <source>
        <dbReference type="Proteomes" id="UP000639772"/>
    </source>
</evidence>
<sequence length="103" mass="11050">MDDSKLRQINRLDLNAKWEACVDLTVRRLTSSSLVGAFAGLLLFRSPATRWSSVAFGAGVGLGSAYIESSYIFSGPPKLAPVEVSSRSSARNFPTMHKGTGVD</sequence>
<keyword evidence="7" id="KW-0496">Mitochondrion</keyword>
<dbReference type="Proteomes" id="UP000639772">
    <property type="component" value="Unassembled WGS sequence"/>
</dbReference>
<keyword evidence="8" id="KW-0472">Membrane</keyword>
<reference evidence="9 10" key="1">
    <citation type="journal article" date="2020" name="Nat. Food">
        <title>A phased Vanilla planifolia genome enables genetic improvement of flavour and production.</title>
        <authorList>
            <person name="Hasing T."/>
            <person name="Tang H."/>
            <person name="Brym M."/>
            <person name="Khazi F."/>
            <person name="Huang T."/>
            <person name="Chambers A.H."/>
        </authorList>
    </citation>
    <scope>NUCLEOTIDE SEQUENCE [LARGE SCALE GENOMIC DNA]</scope>
    <source>
        <tissue evidence="9">Leaf</tissue>
    </source>
</reference>
<evidence type="ECO:0000256" key="3">
    <source>
        <dbReference type="ARBA" id="ARBA00006792"/>
    </source>
</evidence>
<keyword evidence="5" id="KW-0999">Mitochondrion inner membrane</keyword>
<evidence type="ECO:0000256" key="2">
    <source>
        <dbReference type="ARBA" id="ARBA00004434"/>
    </source>
</evidence>
<comment type="caution">
    <text evidence="9">The sequence shown here is derived from an EMBL/GenBank/DDBJ whole genome shotgun (WGS) entry which is preliminary data.</text>
</comment>
<dbReference type="PANTHER" id="PTHR21304">
    <property type="entry name" value="MICOS COMPLEX SUBUNIT MIC10"/>
    <property type="match status" value="1"/>
</dbReference>
<dbReference type="Pfam" id="PF04418">
    <property type="entry name" value="DUF543"/>
    <property type="match status" value="1"/>
</dbReference>
<gene>
    <name evidence="9" type="ORF">HPP92_016341</name>
</gene>